<name>A0A1F6EN87_9BACT</name>
<evidence type="ECO:0000313" key="2">
    <source>
        <dbReference type="Proteomes" id="UP000178587"/>
    </source>
</evidence>
<dbReference type="AlphaFoldDB" id="A0A1F6EN87"/>
<dbReference type="STRING" id="1798507.A3A34_01995"/>
<organism evidence="1 2">
    <name type="scientific">Candidatus Kaiserbacteria bacterium RIFCSPLOWO2_01_FULL_50_24</name>
    <dbReference type="NCBI Taxonomy" id="1798507"/>
    <lineage>
        <taxon>Bacteria</taxon>
        <taxon>Candidatus Kaiseribacteriota</taxon>
    </lineage>
</organism>
<dbReference type="InterPro" id="IPR012340">
    <property type="entry name" value="NA-bd_OB-fold"/>
</dbReference>
<gene>
    <name evidence="1" type="ORF">A3A34_01995</name>
</gene>
<dbReference type="Gene3D" id="6.10.30.10">
    <property type="match status" value="1"/>
</dbReference>
<evidence type="ECO:0008006" key="3">
    <source>
        <dbReference type="Google" id="ProtNLM"/>
    </source>
</evidence>
<protein>
    <recommendedName>
        <fullName evidence="3">DUF35 domain-containing protein</fullName>
    </recommendedName>
</protein>
<comment type="caution">
    <text evidence="1">The sequence shown here is derived from an EMBL/GenBank/DDBJ whole genome shotgun (WGS) entry which is preliminary data.</text>
</comment>
<proteinExistence type="predicted"/>
<dbReference type="Proteomes" id="UP000178587">
    <property type="component" value="Unassembled WGS sequence"/>
</dbReference>
<sequence length="178" mass="20294">MTNQRQEVKMLQGLETILLKENFGEAIPEEYIVRENPRTIVHRHTYGGLSRFFGGLAESVLWGTVCLNQNCKWSDIWLPPRVHCPDCWEAMEWVPIDARGAKVYTHSTINLPGAGFMLTTPCPLISVEIRGVCTKFMSYLSKFGENEPYIGMPVKPVFQKDNPTYTILDISWVPKNSD</sequence>
<dbReference type="EMBL" id="MFLU01000007">
    <property type="protein sequence ID" value="OGG75108.1"/>
    <property type="molecule type" value="Genomic_DNA"/>
</dbReference>
<accession>A0A1F6EN87</accession>
<dbReference type="SUPFAM" id="SSF50249">
    <property type="entry name" value="Nucleic acid-binding proteins"/>
    <property type="match status" value="1"/>
</dbReference>
<reference evidence="1 2" key="1">
    <citation type="journal article" date="2016" name="Nat. Commun.">
        <title>Thousands of microbial genomes shed light on interconnected biogeochemical processes in an aquifer system.</title>
        <authorList>
            <person name="Anantharaman K."/>
            <person name="Brown C.T."/>
            <person name="Hug L.A."/>
            <person name="Sharon I."/>
            <person name="Castelle C.J."/>
            <person name="Probst A.J."/>
            <person name="Thomas B.C."/>
            <person name="Singh A."/>
            <person name="Wilkins M.J."/>
            <person name="Karaoz U."/>
            <person name="Brodie E.L."/>
            <person name="Williams K.H."/>
            <person name="Hubbard S.S."/>
            <person name="Banfield J.F."/>
        </authorList>
    </citation>
    <scope>NUCLEOTIDE SEQUENCE [LARGE SCALE GENOMIC DNA]</scope>
</reference>
<evidence type="ECO:0000313" key="1">
    <source>
        <dbReference type="EMBL" id="OGG75108.1"/>
    </source>
</evidence>